<dbReference type="Gene3D" id="3.40.30.10">
    <property type="entry name" value="Glutaredoxin"/>
    <property type="match status" value="1"/>
</dbReference>
<dbReference type="PANTHER" id="PTHR42852">
    <property type="entry name" value="THIOL:DISULFIDE INTERCHANGE PROTEIN DSBE"/>
    <property type="match status" value="1"/>
</dbReference>
<dbReference type="Proteomes" id="UP000030140">
    <property type="component" value="Unassembled WGS sequence"/>
</dbReference>
<dbReference type="RefSeq" id="WP_035328397.1">
    <property type="nucleotide sequence ID" value="NZ_CP015125.1"/>
</dbReference>
<evidence type="ECO:0000256" key="1">
    <source>
        <dbReference type="ARBA" id="ARBA00004196"/>
    </source>
</evidence>
<dbReference type="GO" id="GO:0017004">
    <property type="term" value="P:cytochrome complex assembly"/>
    <property type="evidence" value="ECO:0007669"/>
    <property type="project" value="UniProtKB-KW"/>
</dbReference>
<dbReference type="EMBL" id="JSAQ01000001">
    <property type="protein sequence ID" value="KGO07849.1"/>
    <property type="molecule type" value="Genomic_DNA"/>
</dbReference>
<comment type="subcellular location">
    <subcellularLocation>
        <location evidence="1">Cell envelope</location>
    </subcellularLocation>
</comment>
<dbReference type="OrthoDB" id="9815205at2"/>
<dbReference type="GO" id="GO:0016491">
    <property type="term" value="F:oxidoreductase activity"/>
    <property type="evidence" value="ECO:0007669"/>
    <property type="project" value="InterPro"/>
</dbReference>
<dbReference type="CDD" id="cd02966">
    <property type="entry name" value="TlpA_like_family"/>
    <property type="match status" value="1"/>
</dbReference>
<dbReference type="InterPro" id="IPR050553">
    <property type="entry name" value="Thioredoxin_ResA/DsbE_sf"/>
</dbReference>
<keyword evidence="7" id="KW-1185">Reference proteome</keyword>
<keyword evidence="4" id="KW-0676">Redox-active center</keyword>
<reference evidence="6 7" key="1">
    <citation type="submission" date="2014-10" db="EMBL/GenBank/DDBJ databases">
        <title>Draft genome sequence of the proteorhodopsin-containing marine bacterium Dokdonia donghaensis.</title>
        <authorList>
            <person name="Gomez-Consarnau L."/>
            <person name="Gonzalez J.M."/>
            <person name="Riedel T."/>
            <person name="Jaenicke S."/>
            <person name="Wagner-Doebler I."/>
            <person name="Fuhrman J.A."/>
        </authorList>
    </citation>
    <scope>NUCLEOTIDE SEQUENCE [LARGE SCALE GENOMIC DNA]</scope>
    <source>
        <strain evidence="6 7">DSW-1</strain>
    </source>
</reference>
<organism evidence="6 7">
    <name type="scientific">Dokdonia donghaensis DSW-1</name>
    <dbReference type="NCBI Taxonomy" id="1300343"/>
    <lineage>
        <taxon>Bacteria</taxon>
        <taxon>Pseudomonadati</taxon>
        <taxon>Bacteroidota</taxon>
        <taxon>Flavobacteriia</taxon>
        <taxon>Flavobacteriales</taxon>
        <taxon>Flavobacteriaceae</taxon>
        <taxon>Dokdonia</taxon>
    </lineage>
</organism>
<protein>
    <recommendedName>
        <fullName evidence="5">Thioredoxin domain-containing protein</fullName>
    </recommendedName>
</protein>
<gene>
    <name evidence="6" type="ORF">NV36_14070</name>
</gene>
<proteinExistence type="predicted"/>
<sequence>MKQLVAITVLLLLYSCGNNDISPIQGTAAGMPDGTELYLEELGSNNKRIALDTAQVTAETFTFKKPITEGTGILILSQGKPNNQLLLVKDAKPLTVELYKDSLGASIVTGSLENELFNSYRNSARQTAVKKQQYIKEMQKAQRETDGVMVTLMREKISDIDEQFIVDKKAVVENNTDKMVSIIALSDLINAKVLKVEESDAYFQSLSKDIQDSPIGESVENYIAQLKSQRIASALASVGNKAPEFSAKTPGGKELALSDALGKYTIIDFWASWCRPCRMENPNVVNVYNQYHDKGLNIISVSLDRPGQEARWKKAIKDDKMDWYHVSNLNYWQDPIPRSYGVRAIPATFLLDENGVIIAKDLRGSALGAKMKELLGES</sequence>
<dbReference type="KEGG" id="ddo:I597_1700"/>
<evidence type="ECO:0000313" key="6">
    <source>
        <dbReference type="EMBL" id="KGO07849.1"/>
    </source>
</evidence>
<dbReference type="PATRIC" id="fig|1300343.5.peg.1707"/>
<dbReference type="GO" id="GO:0030313">
    <property type="term" value="C:cell envelope"/>
    <property type="evidence" value="ECO:0007669"/>
    <property type="project" value="UniProtKB-SubCell"/>
</dbReference>
<dbReference type="InterPro" id="IPR000866">
    <property type="entry name" value="AhpC/TSA"/>
</dbReference>
<dbReference type="SUPFAM" id="SSF52833">
    <property type="entry name" value="Thioredoxin-like"/>
    <property type="match status" value="1"/>
</dbReference>
<keyword evidence="2" id="KW-0201">Cytochrome c-type biogenesis</keyword>
<name>A0A0A2GX85_9FLAO</name>
<dbReference type="GO" id="GO:0016209">
    <property type="term" value="F:antioxidant activity"/>
    <property type="evidence" value="ECO:0007669"/>
    <property type="project" value="InterPro"/>
</dbReference>
<dbReference type="InterPro" id="IPR036249">
    <property type="entry name" value="Thioredoxin-like_sf"/>
</dbReference>
<evidence type="ECO:0000313" key="7">
    <source>
        <dbReference type="Proteomes" id="UP000030140"/>
    </source>
</evidence>
<dbReference type="Pfam" id="PF00578">
    <property type="entry name" value="AhpC-TSA"/>
    <property type="match status" value="1"/>
</dbReference>
<evidence type="ECO:0000256" key="2">
    <source>
        <dbReference type="ARBA" id="ARBA00022748"/>
    </source>
</evidence>
<evidence type="ECO:0000259" key="5">
    <source>
        <dbReference type="PROSITE" id="PS51352"/>
    </source>
</evidence>
<dbReference type="PROSITE" id="PS51257">
    <property type="entry name" value="PROKAR_LIPOPROTEIN"/>
    <property type="match status" value="1"/>
</dbReference>
<dbReference type="InterPro" id="IPR025380">
    <property type="entry name" value="DUF4369"/>
</dbReference>
<comment type="caution">
    <text evidence="6">The sequence shown here is derived from an EMBL/GenBank/DDBJ whole genome shotgun (WGS) entry which is preliminary data.</text>
</comment>
<evidence type="ECO:0000256" key="4">
    <source>
        <dbReference type="ARBA" id="ARBA00023284"/>
    </source>
</evidence>
<dbReference type="AlphaFoldDB" id="A0A0A2GX85"/>
<dbReference type="PANTHER" id="PTHR42852:SF6">
    <property type="entry name" value="THIOL:DISULFIDE INTERCHANGE PROTEIN DSBE"/>
    <property type="match status" value="1"/>
</dbReference>
<feature type="domain" description="Thioredoxin" evidence="5">
    <location>
        <begin position="236"/>
        <end position="378"/>
    </location>
</feature>
<evidence type="ECO:0000256" key="3">
    <source>
        <dbReference type="ARBA" id="ARBA00023157"/>
    </source>
</evidence>
<dbReference type="Pfam" id="PF14289">
    <property type="entry name" value="DUF4369"/>
    <property type="match status" value="1"/>
</dbReference>
<accession>A0A0A2GX85</accession>
<dbReference type="PROSITE" id="PS51352">
    <property type="entry name" value="THIOREDOXIN_2"/>
    <property type="match status" value="1"/>
</dbReference>
<keyword evidence="3" id="KW-1015">Disulfide bond</keyword>
<dbReference type="InterPro" id="IPR013766">
    <property type="entry name" value="Thioredoxin_domain"/>
</dbReference>